<feature type="transmembrane region" description="Helical" evidence="6">
    <location>
        <begin position="283"/>
        <end position="305"/>
    </location>
</feature>
<evidence type="ECO:0000259" key="8">
    <source>
        <dbReference type="Pfam" id="PF12704"/>
    </source>
</evidence>
<feature type="transmembrane region" description="Helical" evidence="6">
    <location>
        <begin position="684"/>
        <end position="709"/>
    </location>
</feature>
<keyword evidence="4 6" id="KW-1133">Transmembrane helix</keyword>
<proteinExistence type="predicted"/>
<evidence type="ECO:0000313" key="10">
    <source>
        <dbReference type="Proteomes" id="UP000056109"/>
    </source>
</evidence>
<dbReference type="AlphaFoldDB" id="A0A0U5BEK7"/>
<sequence>MLVDIFTSTLRTLSRHKRYTFLNVLGLALGISVFLTMALIVRYENSYDATVPHASQIFQIDEFFHPSGHETSENEAVSFVPFPFIKQDFPEIDAAIRVMQIPLVVRVGSKLAQEQVTMTDRKFFSVFDLPLLAGDKATALDGPGKVVISAEKARKYFGTEEALGKKLRVDNSQSEAMVTGVLAPVTPNQTMRFDIVEVIPSNWFSKPAFTNWGSNWGTIWARIDNPQAVPRINQELARYPVLHPGNWSKEMIREVFGNGGMKLIPLPTVHFHNAAIGEGGNSLALVSILGFIGLAALATAVINYVNLATARSALRAREVAVRKVLGATRYNLIIQFMAEAFILVAFAAAFGVALTELSLHWVNTWSGWRLSLDWGFVLCISIVVILLTGSLAGIYPALVISSFQPAAVLAASKTPAGGRVESTLRSVLVLLQFSFAMTLAICTLVMSNQAAYVRTLNRGMKQNGLIVISALNDASLATRQKEIVARLASVPGVKIATRSDIFPHHLLNNDDWTRVGQTQKHAMHWGKATPGYFNAIGARLIAGRFFDTQHGQDYVLSDRGAENGASIILSRLAAEQFGFSSPQDAIGQELREVGLPQTYRVIGVIDDIRFRGAKSRMAPLLYFGTSGPVSYVGALVRYSGASEHVEMDRLAKAWAEIAPDVAFSAESASDIFAEDYRSDASHSLLFGIGSAVALGIASLGLYGLSTFNVSRRMQEIGIRKVLGAQTRDVLWLLVMQFLRPVMIANFVAWPAAYLLMQVWLASFDERIALTPLPFIIVTLGALAIAVATVLGQTLRAAIRSPAIALRQTI</sequence>
<organism evidence="9 10">
    <name type="scientific">Acetobacter senegalensis</name>
    <dbReference type="NCBI Taxonomy" id="446692"/>
    <lineage>
        <taxon>Bacteria</taxon>
        <taxon>Pseudomonadati</taxon>
        <taxon>Pseudomonadota</taxon>
        <taxon>Alphaproteobacteria</taxon>
        <taxon>Acetobacterales</taxon>
        <taxon>Acetobacteraceae</taxon>
        <taxon>Acetobacter</taxon>
    </lineage>
</organism>
<keyword evidence="3 6" id="KW-0812">Transmembrane</keyword>
<dbReference type="InterPro" id="IPR003838">
    <property type="entry name" value="ABC3_permease_C"/>
</dbReference>
<dbReference type="Pfam" id="PF12704">
    <property type="entry name" value="MacB_PCD"/>
    <property type="match status" value="2"/>
</dbReference>
<comment type="subcellular location">
    <subcellularLocation>
        <location evidence="1">Cell membrane</location>
        <topology evidence="1">Multi-pass membrane protein</topology>
    </subcellularLocation>
</comment>
<feature type="transmembrane region" description="Helical" evidence="6">
    <location>
        <begin position="729"/>
        <end position="752"/>
    </location>
</feature>
<dbReference type="PANTHER" id="PTHR30572">
    <property type="entry name" value="MEMBRANE COMPONENT OF TRANSPORTER-RELATED"/>
    <property type="match status" value="1"/>
</dbReference>
<evidence type="ECO:0000256" key="1">
    <source>
        <dbReference type="ARBA" id="ARBA00004651"/>
    </source>
</evidence>
<dbReference type="Proteomes" id="UP000056109">
    <property type="component" value="Chromosome I"/>
</dbReference>
<evidence type="ECO:0000259" key="7">
    <source>
        <dbReference type="Pfam" id="PF02687"/>
    </source>
</evidence>
<dbReference type="PANTHER" id="PTHR30572:SF18">
    <property type="entry name" value="ABC-TYPE MACROLIDE FAMILY EXPORT SYSTEM PERMEASE COMPONENT 2"/>
    <property type="match status" value="1"/>
</dbReference>
<feature type="domain" description="MacB-like periplasmic core" evidence="8">
    <location>
        <begin position="436"/>
        <end position="614"/>
    </location>
</feature>
<feature type="domain" description="MacB-like periplasmic core" evidence="8">
    <location>
        <begin position="20"/>
        <end position="238"/>
    </location>
</feature>
<feature type="domain" description="ABC3 transporter permease C-terminal" evidence="7">
    <location>
        <begin position="291"/>
        <end position="405"/>
    </location>
</feature>
<name>A0A0U5BEK7_9PROT</name>
<evidence type="ECO:0008006" key="11">
    <source>
        <dbReference type="Google" id="ProtNLM"/>
    </source>
</evidence>
<gene>
    <name evidence="9" type="ORF">ASN_3491</name>
</gene>
<dbReference type="EMBL" id="LN606600">
    <property type="protein sequence ID" value="CEF42722.1"/>
    <property type="molecule type" value="Genomic_DNA"/>
</dbReference>
<keyword evidence="5 6" id="KW-0472">Membrane</keyword>
<evidence type="ECO:0000256" key="6">
    <source>
        <dbReference type="SAM" id="Phobius"/>
    </source>
</evidence>
<dbReference type="GO" id="GO:0022857">
    <property type="term" value="F:transmembrane transporter activity"/>
    <property type="evidence" value="ECO:0007669"/>
    <property type="project" value="TreeGrafter"/>
</dbReference>
<reference evidence="10" key="1">
    <citation type="submission" date="2014-09" db="EMBL/GenBank/DDBJ databases">
        <authorList>
            <person name="Illeghems K.G."/>
        </authorList>
    </citation>
    <scope>NUCLEOTIDE SEQUENCE [LARGE SCALE GENOMIC DNA]</scope>
    <source>
        <strain evidence="10">108B</strain>
    </source>
</reference>
<evidence type="ECO:0000313" key="9">
    <source>
        <dbReference type="EMBL" id="CEF42722.1"/>
    </source>
</evidence>
<accession>A0A0U5BEK7</accession>
<keyword evidence="2" id="KW-1003">Cell membrane</keyword>
<feature type="transmembrane region" description="Helical" evidence="6">
    <location>
        <begin position="374"/>
        <end position="395"/>
    </location>
</feature>
<evidence type="ECO:0000256" key="3">
    <source>
        <dbReference type="ARBA" id="ARBA00022692"/>
    </source>
</evidence>
<keyword evidence="10" id="KW-1185">Reference proteome</keyword>
<dbReference type="InterPro" id="IPR025857">
    <property type="entry name" value="MacB_PCD"/>
</dbReference>
<feature type="domain" description="ABC3 transporter permease C-terminal" evidence="7">
    <location>
        <begin position="688"/>
        <end position="800"/>
    </location>
</feature>
<dbReference type="KEGG" id="asz:ASN_3491"/>
<dbReference type="InterPro" id="IPR050250">
    <property type="entry name" value="Macrolide_Exporter_MacB"/>
</dbReference>
<evidence type="ECO:0000256" key="4">
    <source>
        <dbReference type="ARBA" id="ARBA00022989"/>
    </source>
</evidence>
<feature type="transmembrane region" description="Helical" evidence="6">
    <location>
        <begin position="21"/>
        <end position="41"/>
    </location>
</feature>
<feature type="transmembrane region" description="Helical" evidence="6">
    <location>
        <begin position="772"/>
        <end position="791"/>
    </location>
</feature>
<protein>
    <recommendedName>
        <fullName evidence="11">FtsX-like permease family protein</fullName>
    </recommendedName>
</protein>
<evidence type="ECO:0000256" key="2">
    <source>
        <dbReference type="ARBA" id="ARBA00022475"/>
    </source>
</evidence>
<dbReference type="PATRIC" id="fig|446692.3.peg.3706"/>
<dbReference type="GO" id="GO:0005886">
    <property type="term" value="C:plasma membrane"/>
    <property type="evidence" value="ECO:0007669"/>
    <property type="project" value="UniProtKB-SubCell"/>
</dbReference>
<evidence type="ECO:0000256" key="5">
    <source>
        <dbReference type="ARBA" id="ARBA00023136"/>
    </source>
</evidence>
<dbReference type="Pfam" id="PF02687">
    <property type="entry name" value="FtsX"/>
    <property type="match status" value="2"/>
</dbReference>
<feature type="transmembrane region" description="Helical" evidence="6">
    <location>
        <begin position="332"/>
        <end position="354"/>
    </location>
</feature>